<dbReference type="InterPro" id="IPR001851">
    <property type="entry name" value="ABC_transp_permease"/>
</dbReference>
<evidence type="ECO:0000256" key="8">
    <source>
        <dbReference type="ARBA" id="ARBA00023136"/>
    </source>
</evidence>
<feature type="transmembrane region" description="Helical" evidence="12">
    <location>
        <begin position="211"/>
        <end position="233"/>
    </location>
</feature>
<evidence type="ECO:0000256" key="9">
    <source>
        <dbReference type="ARBA" id="ARBA00035611"/>
    </source>
</evidence>
<evidence type="ECO:0000256" key="6">
    <source>
        <dbReference type="ARBA" id="ARBA00022692"/>
    </source>
</evidence>
<dbReference type="GO" id="GO:0005886">
    <property type="term" value="C:plasma membrane"/>
    <property type="evidence" value="ECO:0007669"/>
    <property type="project" value="UniProtKB-SubCell"/>
</dbReference>
<evidence type="ECO:0000256" key="12">
    <source>
        <dbReference type="SAM" id="Phobius"/>
    </source>
</evidence>
<proteinExistence type="predicted"/>
<accession>A0A158AN69</accession>
<feature type="transmembrane region" description="Helical" evidence="12">
    <location>
        <begin position="172"/>
        <end position="191"/>
    </location>
</feature>
<feature type="transmembrane region" description="Helical" evidence="12">
    <location>
        <begin position="91"/>
        <end position="114"/>
    </location>
</feature>
<evidence type="ECO:0000256" key="10">
    <source>
        <dbReference type="ARBA" id="ARBA00035686"/>
    </source>
</evidence>
<organism evidence="13 14">
    <name type="scientific">Caballeronia glebae</name>
    <dbReference type="NCBI Taxonomy" id="1777143"/>
    <lineage>
        <taxon>Bacteria</taxon>
        <taxon>Pseudomonadati</taxon>
        <taxon>Pseudomonadota</taxon>
        <taxon>Betaproteobacteria</taxon>
        <taxon>Burkholderiales</taxon>
        <taxon>Burkholderiaceae</taxon>
        <taxon>Caballeronia</taxon>
    </lineage>
</organism>
<evidence type="ECO:0000256" key="5">
    <source>
        <dbReference type="ARBA" id="ARBA00022597"/>
    </source>
</evidence>
<feature type="transmembrane region" description="Helical" evidence="12">
    <location>
        <begin position="143"/>
        <end position="165"/>
    </location>
</feature>
<keyword evidence="8 12" id="KW-0472">Membrane</keyword>
<protein>
    <recommendedName>
        <fullName evidence="10">Xylose transport system permease protein XylH</fullName>
    </recommendedName>
</protein>
<feature type="compositionally biased region" description="Polar residues" evidence="11">
    <location>
        <begin position="21"/>
        <end position="31"/>
    </location>
</feature>
<evidence type="ECO:0000313" key="13">
    <source>
        <dbReference type="EMBL" id="SAK59169.1"/>
    </source>
</evidence>
<keyword evidence="3" id="KW-1003">Cell membrane</keyword>
<dbReference type="Proteomes" id="UP000054596">
    <property type="component" value="Unassembled WGS sequence"/>
</dbReference>
<dbReference type="PANTHER" id="PTHR32196:SF32">
    <property type="entry name" value="XYLOSE TRANSPORT SYSTEM PERMEASE PROTEIN XYLH"/>
    <property type="match status" value="1"/>
</dbReference>
<dbReference type="GO" id="GO:0022857">
    <property type="term" value="F:transmembrane transporter activity"/>
    <property type="evidence" value="ECO:0007669"/>
    <property type="project" value="InterPro"/>
</dbReference>
<feature type="transmembrane region" description="Helical" evidence="12">
    <location>
        <begin position="324"/>
        <end position="348"/>
    </location>
</feature>
<feature type="region of interest" description="Disordered" evidence="11">
    <location>
        <begin position="1"/>
        <end position="31"/>
    </location>
</feature>
<evidence type="ECO:0000256" key="3">
    <source>
        <dbReference type="ARBA" id="ARBA00022475"/>
    </source>
</evidence>
<keyword evidence="5" id="KW-0762">Sugar transport</keyword>
<dbReference type="STRING" id="1777143.AWB82_02631"/>
<dbReference type="PANTHER" id="PTHR32196">
    <property type="entry name" value="ABC TRANSPORTER PERMEASE PROTEIN YPHD-RELATED-RELATED"/>
    <property type="match status" value="1"/>
</dbReference>
<comment type="function">
    <text evidence="9">Part of the binding-protein-dependent transport system for D-xylose. Probably responsible for the translocation of the substrate across the membrane.</text>
</comment>
<keyword evidence="2" id="KW-0813">Transport</keyword>
<evidence type="ECO:0000256" key="2">
    <source>
        <dbReference type="ARBA" id="ARBA00022448"/>
    </source>
</evidence>
<evidence type="ECO:0000313" key="14">
    <source>
        <dbReference type="Proteomes" id="UP000054596"/>
    </source>
</evidence>
<reference evidence="13" key="1">
    <citation type="submission" date="2016-01" db="EMBL/GenBank/DDBJ databases">
        <authorList>
            <person name="Peeters C."/>
        </authorList>
    </citation>
    <scope>NUCLEOTIDE SEQUENCE [LARGE SCALE GENOMIC DNA]</scope>
    <source>
        <strain evidence="13">LMG 29325</strain>
    </source>
</reference>
<dbReference type="CDD" id="cd06579">
    <property type="entry name" value="TM_PBP1_transp_AraH_like"/>
    <property type="match status" value="1"/>
</dbReference>
<keyword evidence="14" id="KW-1185">Reference proteome</keyword>
<evidence type="ECO:0000256" key="7">
    <source>
        <dbReference type="ARBA" id="ARBA00022989"/>
    </source>
</evidence>
<comment type="subcellular location">
    <subcellularLocation>
        <location evidence="1">Cell membrane</location>
        <topology evidence="1">Multi-pass membrane protein</topology>
    </subcellularLocation>
</comment>
<feature type="transmembrane region" description="Helical" evidence="12">
    <location>
        <begin position="385"/>
        <end position="402"/>
    </location>
</feature>
<evidence type="ECO:0000256" key="11">
    <source>
        <dbReference type="SAM" id="MobiDB-lite"/>
    </source>
</evidence>
<gene>
    <name evidence="13" type="ORF">AWB82_02631</name>
</gene>
<dbReference type="AlphaFoldDB" id="A0A158AN69"/>
<feature type="transmembrane region" description="Helical" evidence="12">
    <location>
        <begin position="254"/>
        <end position="272"/>
    </location>
</feature>
<dbReference type="Pfam" id="PF02653">
    <property type="entry name" value="BPD_transp_2"/>
    <property type="match status" value="1"/>
</dbReference>
<evidence type="ECO:0000256" key="1">
    <source>
        <dbReference type="ARBA" id="ARBA00004651"/>
    </source>
</evidence>
<comment type="caution">
    <text evidence="13">The sequence shown here is derived from an EMBL/GenBank/DDBJ whole genome shotgun (WGS) entry which is preliminary data.</text>
</comment>
<sequence>MKQDTGKGSIMSKHTPGSAPPDTQSAPQPSTLLDRSDVRVKHASGVGETISAFFDRVRSGDLGSLPVIAGLIIIWTVFTSLNPVFLSANNLVNLLFDCSTVGVISLGIVCVLLVGEIDLSVGSMSGFASALVGTLWVNEGWPVLLAIVAAIVVGGVIGAVYALLLNRLGMPSFVSTLAGLLAILGMQLYVLGASGSINLPYSTTMVDFGQLMIIPALVSHVLALLPGAAILVLGLRTRARRQAARLSAPSMGSLLARAAAITVFLEIVVAYLNTGRGVPLMFGVFLGLTVLMDYALTRTRWGRSMNAVGGNREAARRAGIKVSAIYTSAFVLCASFAALGGIFTAARLASASQQAGTGDVNLNAIAAAVIGGTSLFGGRGSAYSAVLGIIVIQSIASGLTLLNLSSSLRFMITGAVLAIAVIVDSLARQSRVSHGRA</sequence>
<feature type="transmembrane region" description="Helical" evidence="12">
    <location>
        <begin position="360"/>
        <end position="378"/>
    </location>
</feature>
<feature type="transmembrane region" description="Helical" evidence="12">
    <location>
        <begin position="65"/>
        <end position="85"/>
    </location>
</feature>
<keyword evidence="6 12" id="KW-0812">Transmembrane</keyword>
<feature type="transmembrane region" description="Helical" evidence="12">
    <location>
        <begin position="408"/>
        <end position="427"/>
    </location>
</feature>
<dbReference type="EMBL" id="FCOJ02000015">
    <property type="protein sequence ID" value="SAK59169.1"/>
    <property type="molecule type" value="Genomic_DNA"/>
</dbReference>
<keyword evidence="7 12" id="KW-1133">Transmembrane helix</keyword>
<name>A0A158AN69_9BURK</name>
<evidence type="ECO:0000256" key="4">
    <source>
        <dbReference type="ARBA" id="ARBA00022519"/>
    </source>
</evidence>
<feature type="transmembrane region" description="Helical" evidence="12">
    <location>
        <begin position="278"/>
        <end position="296"/>
    </location>
</feature>
<keyword evidence="4" id="KW-0997">Cell inner membrane</keyword>